<dbReference type="SMART" id="SM00488">
    <property type="entry name" value="DEXDc2"/>
    <property type="match status" value="1"/>
</dbReference>
<dbReference type="SMART" id="SM00491">
    <property type="entry name" value="HELICc2"/>
    <property type="match status" value="1"/>
</dbReference>
<dbReference type="InterPro" id="IPR010614">
    <property type="entry name" value="RAD3-like_helicase_DEAD"/>
</dbReference>
<evidence type="ECO:0000256" key="9">
    <source>
        <dbReference type="ARBA" id="ARBA00023004"/>
    </source>
</evidence>
<dbReference type="NCBIfam" id="TIGR00604">
    <property type="entry name" value="rad3"/>
    <property type="match status" value="1"/>
</dbReference>
<keyword evidence="15" id="KW-0175">Coiled coil</keyword>
<evidence type="ECO:0000256" key="14">
    <source>
        <dbReference type="ARBA" id="ARBA00048954"/>
    </source>
</evidence>
<comment type="similarity">
    <text evidence="3">Belongs to the DEAD box helicase family. DEAH subfamily. DDX11/CHL1 sub-subfamily.</text>
</comment>
<dbReference type="InterPro" id="IPR013020">
    <property type="entry name" value="Rad3/Chl1-like"/>
</dbReference>
<feature type="region of interest" description="Disordered" evidence="16">
    <location>
        <begin position="272"/>
        <end position="297"/>
    </location>
</feature>
<dbReference type="GO" id="GO:0034085">
    <property type="term" value="P:establishment of sister chromatid cohesion"/>
    <property type="evidence" value="ECO:0007669"/>
    <property type="project" value="TreeGrafter"/>
</dbReference>
<evidence type="ECO:0000256" key="11">
    <source>
        <dbReference type="ARBA" id="ARBA00023235"/>
    </source>
</evidence>
<dbReference type="GO" id="GO:0016818">
    <property type="term" value="F:hydrolase activity, acting on acid anhydrides, in phosphorus-containing anhydrides"/>
    <property type="evidence" value="ECO:0007669"/>
    <property type="project" value="InterPro"/>
</dbReference>
<dbReference type="InterPro" id="IPR045028">
    <property type="entry name" value="DinG/Rad3-like"/>
</dbReference>
<evidence type="ECO:0000256" key="7">
    <source>
        <dbReference type="ARBA" id="ARBA00022806"/>
    </source>
</evidence>
<evidence type="ECO:0000256" key="8">
    <source>
        <dbReference type="ARBA" id="ARBA00022840"/>
    </source>
</evidence>
<keyword evidence="4" id="KW-0479">Metal-binding</keyword>
<dbReference type="InterPro" id="IPR027417">
    <property type="entry name" value="P-loop_NTPase"/>
</dbReference>
<evidence type="ECO:0000256" key="5">
    <source>
        <dbReference type="ARBA" id="ARBA00022741"/>
    </source>
</evidence>
<dbReference type="GO" id="GO:0006139">
    <property type="term" value="P:nucleobase-containing compound metabolic process"/>
    <property type="evidence" value="ECO:0007669"/>
    <property type="project" value="InterPro"/>
</dbReference>
<evidence type="ECO:0000256" key="4">
    <source>
        <dbReference type="ARBA" id="ARBA00022723"/>
    </source>
</evidence>
<dbReference type="Gene3D" id="3.40.50.300">
    <property type="entry name" value="P-loop containing nucleotide triphosphate hydrolases"/>
    <property type="match status" value="3"/>
</dbReference>
<reference evidence="18" key="1">
    <citation type="submission" date="2022-08" db="UniProtKB">
        <authorList>
            <consortium name="EnsemblMetazoa"/>
        </authorList>
    </citation>
    <scope>IDENTIFICATION</scope>
    <source>
        <strain evidence="18">EBRO</strain>
    </source>
</reference>
<dbReference type="VEuPathDB" id="VectorBase:AATE000920"/>
<keyword evidence="8" id="KW-0067">ATP-binding</keyword>
<evidence type="ECO:0000256" key="15">
    <source>
        <dbReference type="SAM" id="Coils"/>
    </source>
</evidence>
<dbReference type="InterPro" id="IPR002464">
    <property type="entry name" value="DNA/RNA_helicase_DEAH_CS"/>
</dbReference>
<dbReference type="InterPro" id="IPR006554">
    <property type="entry name" value="Helicase-like_DEXD_c2"/>
</dbReference>
<comment type="cofactor">
    <cofactor evidence="1">
        <name>[4Fe-4S] cluster</name>
        <dbReference type="ChEBI" id="CHEBI:49883"/>
    </cofactor>
</comment>
<dbReference type="Pfam" id="PF13307">
    <property type="entry name" value="Helicase_C_2"/>
    <property type="match status" value="1"/>
</dbReference>
<evidence type="ECO:0000256" key="1">
    <source>
        <dbReference type="ARBA" id="ARBA00001966"/>
    </source>
</evidence>
<dbReference type="InterPro" id="IPR006555">
    <property type="entry name" value="ATP-dep_Helicase_C"/>
</dbReference>
<evidence type="ECO:0000256" key="12">
    <source>
        <dbReference type="ARBA" id="ARBA00023242"/>
    </source>
</evidence>
<dbReference type="EnsemblMetazoa" id="AATE000920-RA">
    <property type="protein sequence ID" value="AATE000920-PA.1"/>
    <property type="gene ID" value="AATE000920"/>
</dbReference>
<evidence type="ECO:0000313" key="18">
    <source>
        <dbReference type="EnsemblMetazoa" id="AATE000920-PA.1"/>
    </source>
</evidence>
<dbReference type="Pfam" id="PF06733">
    <property type="entry name" value="DEAD_2"/>
    <property type="match status" value="1"/>
</dbReference>
<feature type="region of interest" description="Disordered" evidence="16">
    <location>
        <begin position="536"/>
        <end position="555"/>
    </location>
</feature>
<feature type="compositionally biased region" description="Polar residues" evidence="16">
    <location>
        <begin position="274"/>
        <end position="284"/>
    </location>
</feature>
<dbReference type="GO" id="GO:0043139">
    <property type="term" value="F:5'-3' DNA helicase activity"/>
    <property type="evidence" value="ECO:0007669"/>
    <property type="project" value="UniProtKB-EC"/>
</dbReference>
<name>A0A182IKL4_ANOAO</name>
<comment type="subcellular location">
    <subcellularLocation>
        <location evidence="2">Nucleus</location>
    </subcellularLocation>
</comment>
<keyword evidence="9" id="KW-0408">Iron</keyword>
<dbReference type="SUPFAM" id="SSF52540">
    <property type="entry name" value="P-loop containing nucleoside triphosphate hydrolases"/>
    <property type="match status" value="1"/>
</dbReference>
<feature type="domain" description="Helicase ATP-binding" evidence="17">
    <location>
        <begin position="15"/>
        <end position="429"/>
    </location>
</feature>
<dbReference type="GO" id="GO:0003677">
    <property type="term" value="F:DNA binding"/>
    <property type="evidence" value="ECO:0007669"/>
    <property type="project" value="InterPro"/>
</dbReference>
<dbReference type="GO" id="GO:0051536">
    <property type="term" value="F:iron-sulfur cluster binding"/>
    <property type="evidence" value="ECO:0007669"/>
    <property type="project" value="UniProtKB-KW"/>
</dbReference>
<evidence type="ECO:0000256" key="6">
    <source>
        <dbReference type="ARBA" id="ARBA00022801"/>
    </source>
</evidence>
<keyword evidence="10" id="KW-0411">Iron-sulfur</keyword>
<organism evidence="18">
    <name type="scientific">Anopheles atroparvus</name>
    <name type="common">European mosquito</name>
    <dbReference type="NCBI Taxonomy" id="41427"/>
    <lineage>
        <taxon>Eukaryota</taxon>
        <taxon>Metazoa</taxon>
        <taxon>Ecdysozoa</taxon>
        <taxon>Arthropoda</taxon>
        <taxon>Hexapoda</taxon>
        <taxon>Insecta</taxon>
        <taxon>Pterygota</taxon>
        <taxon>Neoptera</taxon>
        <taxon>Endopterygota</taxon>
        <taxon>Diptera</taxon>
        <taxon>Nematocera</taxon>
        <taxon>Culicoidea</taxon>
        <taxon>Culicidae</taxon>
        <taxon>Anophelinae</taxon>
        <taxon>Anopheles</taxon>
    </lineage>
</organism>
<dbReference type="EC" id="5.6.2.3" evidence="13"/>
<keyword evidence="7" id="KW-0347">Helicase</keyword>
<dbReference type="GO" id="GO:0005524">
    <property type="term" value="F:ATP binding"/>
    <property type="evidence" value="ECO:0007669"/>
    <property type="project" value="UniProtKB-KW"/>
</dbReference>
<dbReference type="CDD" id="cd18788">
    <property type="entry name" value="SF2_C_XPD"/>
    <property type="match status" value="1"/>
</dbReference>
<feature type="region of interest" description="Disordered" evidence="16">
    <location>
        <begin position="498"/>
        <end position="525"/>
    </location>
</feature>
<comment type="catalytic activity">
    <reaction evidence="14">
        <text>ATP + H2O = ADP + phosphate + H(+)</text>
        <dbReference type="Rhea" id="RHEA:13065"/>
        <dbReference type="ChEBI" id="CHEBI:15377"/>
        <dbReference type="ChEBI" id="CHEBI:15378"/>
        <dbReference type="ChEBI" id="CHEBI:30616"/>
        <dbReference type="ChEBI" id="CHEBI:43474"/>
        <dbReference type="ChEBI" id="CHEBI:456216"/>
        <dbReference type="EC" id="5.6.2.3"/>
    </reaction>
</comment>
<dbReference type="GO" id="GO:0006974">
    <property type="term" value="P:DNA damage response"/>
    <property type="evidence" value="ECO:0007669"/>
    <property type="project" value="UniProtKB-ARBA"/>
</dbReference>
<protein>
    <recommendedName>
        <fullName evidence="13">DNA 5'-3' helicase</fullName>
        <ecNumber evidence="13">5.6.2.3</ecNumber>
    </recommendedName>
</protein>
<feature type="coiled-coil region" evidence="15">
    <location>
        <begin position="76"/>
        <end position="103"/>
    </location>
</feature>
<proteinExistence type="inferred from homology"/>
<dbReference type="GO" id="GO:0046872">
    <property type="term" value="F:metal ion binding"/>
    <property type="evidence" value="ECO:0007669"/>
    <property type="project" value="UniProtKB-KW"/>
</dbReference>
<dbReference type="FunFam" id="3.40.50.300:FF:001372">
    <property type="entry name" value="ATP-dependent DNA helicase chl1"/>
    <property type="match status" value="1"/>
</dbReference>
<dbReference type="PANTHER" id="PTHR11472:SF41">
    <property type="entry name" value="ATP-DEPENDENT DNA HELICASE DDX11-RELATED"/>
    <property type="match status" value="1"/>
</dbReference>
<sequence length="924" mass="103522">MISFKPDKDLPPPEAGVHYSFPFVPYDIQLDFMKSLYAVLHGGGIGIFESPTGTGKSLSLMCGTLTWLKDYDRLLQQELQVKIDLLRKEIARLEKENEVASDWITGQYDAMGQRKELGELTVFRDALEAYRKHVLQLKDKAVLQKIRWVSAKDVADRKTDTLKEESLTMQEVVVDDDEFLIPGDSDESDGDVDPGDTKEHIERYKPVQVIFCSRTHSQLGQVVGEVKETTHAKDLRLMSLASRQSLCINADVRKLKSNTLINERCLEMLKKAGKSNTKGNSEDGSSAKKRRKTTAQKSCPYYNQRAKEGLKNGTLFEVPDIEDLVKAGMREKACPYYASRAAIPDAQVLMVPYQLILHRRTRQQSGIDLRGSVLIIDEAHNLLDTIAAIHSQELNHEQLRMAKLQLAAYKARYFSRFSTKNLLRINQMIFIATRLAKLLTPEIKPLGSGEKSTRASRMLQTHELLVESDTFNLNLTDILAFCERSRIAQKVHGFAQSGPPELLDLGAPEKTQPKVGMSSKGSTNSLKGLLKSLEEENKRKAQSKKQGRASGAPSKLVEMKNDTNQENADAAQQQVKQPVSNVIRPLINFLECLTEDSSGDSRVLLALNEKNPSQSSMKYLLLNPGARFEEIVQHCRSIVLAGGTMQPTEELTEQIFRNCWERVTIKSYPHVVPNDAVLPIALARGPSGKEFLFNFGNRQNADQLAELQSTILNLCQVVPNGVVAFFSSYDYLELFCSKLEESGNRARLEERKKIFREPRTAGQVDKILLEYGRAAKSATGALLLSVVGGKLSEGLNFADELGRCVVVVGLPYPNRTSPELAERMRYLDRTLPTSTAPLGSGSAGSEYYENLCMKAVNQCIGRAVRHIRDYAAVVLLDSRYCNSERVRRKLPVWISERMTCVGRYGQAHGSLVKFFRDHKAKRAE</sequence>
<evidence type="ECO:0000259" key="17">
    <source>
        <dbReference type="PROSITE" id="PS51193"/>
    </source>
</evidence>
<evidence type="ECO:0000256" key="10">
    <source>
        <dbReference type="ARBA" id="ARBA00023014"/>
    </source>
</evidence>
<keyword evidence="11" id="KW-0413">Isomerase</keyword>
<evidence type="ECO:0000256" key="2">
    <source>
        <dbReference type="ARBA" id="ARBA00004123"/>
    </source>
</evidence>
<keyword evidence="6" id="KW-0378">Hydrolase</keyword>
<dbReference type="PROSITE" id="PS00690">
    <property type="entry name" value="DEAH_ATP_HELICASE"/>
    <property type="match status" value="1"/>
</dbReference>
<dbReference type="STRING" id="41427.A0A182IKL4"/>
<dbReference type="GO" id="GO:0005634">
    <property type="term" value="C:nucleus"/>
    <property type="evidence" value="ECO:0007669"/>
    <property type="project" value="UniProtKB-SubCell"/>
</dbReference>
<evidence type="ECO:0000256" key="16">
    <source>
        <dbReference type="SAM" id="MobiDB-lite"/>
    </source>
</evidence>
<keyword evidence="5" id="KW-0547">Nucleotide-binding</keyword>
<dbReference type="AlphaFoldDB" id="A0A182IKL4"/>
<keyword evidence="12" id="KW-0539">Nucleus</keyword>
<dbReference type="PANTHER" id="PTHR11472">
    <property type="entry name" value="DNA REPAIR DEAD HELICASE RAD3/XP-D SUBFAMILY MEMBER"/>
    <property type="match status" value="1"/>
</dbReference>
<evidence type="ECO:0000256" key="3">
    <source>
        <dbReference type="ARBA" id="ARBA00008435"/>
    </source>
</evidence>
<dbReference type="InterPro" id="IPR014013">
    <property type="entry name" value="Helic_SF1/SF2_ATP-bd_DinG/Rad3"/>
</dbReference>
<evidence type="ECO:0000256" key="13">
    <source>
        <dbReference type="ARBA" id="ARBA00044969"/>
    </source>
</evidence>
<accession>A0A182IKL4</accession>
<dbReference type="PROSITE" id="PS51193">
    <property type="entry name" value="HELICASE_ATP_BIND_2"/>
    <property type="match status" value="1"/>
</dbReference>